<accession>A0A975M769</accession>
<sequence length="163" mass="16967">MPDQIRVTAQARCSPAQLWHTLVDNRAAWWPELDFTASPGAPLTERAADGGAQQATGTVLAVARGRLLSFRWTKPGWSGHTVVSFQLDAAPGPDDDDALDRAEAPGSSAGWQGSTGMDYTDVVVTESGLGTIAAGGDVVAAHTGDWADHLADLIKLAEDASGT</sequence>
<evidence type="ECO:0000313" key="2">
    <source>
        <dbReference type="EMBL" id="QWC11024.1"/>
    </source>
</evidence>
<dbReference type="EMBL" id="CP076022">
    <property type="protein sequence ID" value="QWC11024.1"/>
    <property type="molecule type" value="Genomic_DNA"/>
</dbReference>
<evidence type="ECO:0000313" key="3">
    <source>
        <dbReference type="Proteomes" id="UP000676885"/>
    </source>
</evidence>
<keyword evidence="3" id="KW-1185">Reference proteome</keyword>
<organism evidence="2 3">
    <name type="scientific">Arthrobacter jiangjiafuii</name>
    <dbReference type="NCBI Taxonomy" id="2817475"/>
    <lineage>
        <taxon>Bacteria</taxon>
        <taxon>Bacillati</taxon>
        <taxon>Actinomycetota</taxon>
        <taxon>Actinomycetes</taxon>
        <taxon>Micrococcales</taxon>
        <taxon>Micrococcaceae</taxon>
        <taxon>Arthrobacter</taxon>
    </lineage>
</organism>
<dbReference type="AlphaFoldDB" id="A0A975M769"/>
<protein>
    <submittedName>
        <fullName evidence="2">SRPBCC domain-containing protein</fullName>
    </submittedName>
</protein>
<dbReference type="InterPro" id="IPR023393">
    <property type="entry name" value="START-like_dom_sf"/>
</dbReference>
<dbReference type="KEGG" id="ajg:KKR91_05365"/>
<evidence type="ECO:0000256" key="1">
    <source>
        <dbReference type="SAM" id="MobiDB-lite"/>
    </source>
</evidence>
<gene>
    <name evidence="2" type="ORF">KKR91_05365</name>
</gene>
<reference evidence="2 3" key="1">
    <citation type="submission" date="2021-05" db="EMBL/GenBank/DDBJ databases">
        <title>Novel species in genus Arthrobacter.</title>
        <authorList>
            <person name="Zhang G."/>
        </authorList>
    </citation>
    <scope>NUCLEOTIDE SEQUENCE [LARGE SCALE GENOMIC DNA]</scope>
    <source>
        <strain evidence="3">zg-ZUI227</strain>
    </source>
</reference>
<dbReference type="Gene3D" id="3.30.530.20">
    <property type="match status" value="1"/>
</dbReference>
<feature type="region of interest" description="Disordered" evidence="1">
    <location>
        <begin position="88"/>
        <end position="113"/>
    </location>
</feature>
<dbReference type="SUPFAM" id="SSF55961">
    <property type="entry name" value="Bet v1-like"/>
    <property type="match status" value="1"/>
</dbReference>
<dbReference type="RefSeq" id="WP_210230467.1">
    <property type="nucleotide sequence ID" value="NZ_CP076022.1"/>
</dbReference>
<proteinExistence type="predicted"/>
<name>A0A975M769_9MICC</name>
<dbReference type="Proteomes" id="UP000676885">
    <property type="component" value="Chromosome"/>
</dbReference>